<reference evidence="1" key="1">
    <citation type="journal article" date="2015" name="Nature">
        <title>Complex archaea that bridge the gap between prokaryotes and eukaryotes.</title>
        <authorList>
            <person name="Spang A."/>
            <person name="Saw J.H."/>
            <person name="Jorgensen S.L."/>
            <person name="Zaremba-Niedzwiedzka K."/>
            <person name="Martijn J."/>
            <person name="Lind A.E."/>
            <person name="van Eijk R."/>
            <person name="Schleper C."/>
            <person name="Guy L."/>
            <person name="Ettema T.J."/>
        </authorList>
    </citation>
    <scope>NUCLEOTIDE SEQUENCE</scope>
</reference>
<gene>
    <name evidence="1" type="ORF">LCGC14_1521920</name>
</gene>
<comment type="caution">
    <text evidence="1">The sequence shown here is derived from an EMBL/GenBank/DDBJ whole genome shotgun (WGS) entry which is preliminary data.</text>
</comment>
<sequence length="61" mass="7228">MIDKEKIRNDIKEILIKLEETNFLLKDGKQILAFNKINGVKQKLGILYRVFEENHEKNKDA</sequence>
<dbReference type="AlphaFoldDB" id="A0A0F9JJA7"/>
<proteinExistence type="predicted"/>
<dbReference type="EMBL" id="LAZR01011300">
    <property type="protein sequence ID" value="KKM62411.1"/>
    <property type="molecule type" value="Genomic_DNA"/>
</dbReference>
<evidence type="ECO:0000313" key="1">
    <source>
        <dbReference type="EMBL" id="KKM62411.1"/>
    </source>
</evidence>
<organism evidence="1">
    <name type="scientific">marine sediment metagenome</name>
    <dbReference type="NCBI Taxonomy" id="412755"/>
    <lineage>
        <taxon>unclassified sequences</taxon>
        <taxon>metagenomes</taxon>
        <taxon>ecological metagenomes</taxon>
    </lineage>
</organism>
<name>A0A0F9JJA7_9ZZZZ</name>
<protein>
    <submittedName>
        <fullName evidence="1">Uncharacterized protein</fullName>
    </submittedName>
</protein>
<accession>A0A0F9JJA7</accession>